<evidence type="ECO:0000256" key="1">
    <source>
        <dbReference type="SAM" id="SignalP"/>
    </source>
</evidence>
<dbReference type="Proteomes" id="UP000001695">
    <property type="component" value="Chromosome"/>
</dbReference>
<keyword evidence="1" id="KW-0732">Signal</keyword>
<evidence type="ECO:0000313" key="3">
    <source>
        <dbReference type="Proteomes" id="UP000001695"/>
    </source>
</evidence>
<dbReference type="HOGENOM" id="CLU_1000436_0_0_5"/>
<reference evidence="3" key="1">
    <citation type="submission" date="2008-03" db="EMBL/GenBank/DDBJ databases">
        <title>Complete sequence of chromosome of Beijerinckia indica subsp. indica ATCC 9039.</title>
        <authorList>
            <consortium name="US DOE Joint Genome Institute"/>
            <person name="Copeland A."/>
            <person name="Lucas S."/>
            <person name="Lapidus A."/>
            <person name="Glavina del Rio T."/>
            <person name="Dalin E."/>
            <person name="Tice H."/>
            <person name="Bruce D."/>
            <person name="Goodwin L."/>
            <person name="Pitluck S."/>
            <person name="LaButti K."/>
            <person name="Schmutz J."/>
            <person name="Larimer F."/>
            <person name="Land M."/>
            <person name="Hauser L."/>
            <person name="Kyrpides N."/>
            <person name="Mikhailova N."/>
            <person name="Dunfield P.F."/>
            <person name="Dedysh S.N."/>
            <person name="Liesack W."/>
            <person name="Saw J.H."/>
            <person name="Alam M."/>
            <person name="Chen Y."/>
            <person name="Murrell J.C."/>
            <person name="Richardson P."/>
        </authorList>
    </citation>
    <scope>NUCLEOTIDE SEQUENCE [LARGE SCALE GENOMIC DNA]</scope>
    <source>
        <strain evidence="3">ATCC 9039 / DSM 1715 / NCIMB 8712</strain>
    </source>
</reference>
<feature type="signal peptide" evidence="1">
    <location>
        <begin position="1"/>
        <end position="25"/>
    </location>
</feature>
<accession>B2IJ97</accession>
<dbReference type="EMBL" id="CP001016">
    <property type="protein sequence ID" value="ACB96215.1"/>
    <property type="molecule type" value="Genomic_DNA"/>
</dbReference>
<reference evidence="2 3" key="2">
    <citation type="journal article" date="2010" name="J. Bacteriol.">
        <title>Complete genome sequence of Beijerinckia indica subsp. indica.</title>
        <authorList>
            <person name="Tamas I."/>
            <person name="Dedysh S.N."/>
            <person name="Liesack W."/>
            <person name="Stott M.B."/>
            <person name="Alam M."/>
            <person name="Murrell J.C."/>
            <person name="Dunfield P.F."/>
        </authorList>
    </citation>
    <scope>NUCLEOTIDE SEQUENCE [LARGE SCALE GENOMIC DNA]</scope>
    <source>
        <strain evidence="3">ATCC 9039 / DSM 1715 / NCIMB 8712</strain>
    </source>
</reference>
<keyword evidence="3" id="KW-1185">Reference proteome</keyword>
<proteinExistence type="predicted"/>
<feature type="chain" id="PRO_5002778809" description="Transporter" evidence="1">
    <location>
        <begin position="26"/>
        <end position="270"/>
    </location>
</feature>
<evidence type="ECO:0008006" key="4">
    <source>
        <dbReference type="Google" id="ProtNLM"/>
    </source>
</evidence>
<name>B2IJ97_BEII9</name>
<protein>
    <recommendedName>
        <fullName evidence="4">Transporter</fullName>
    </recommendedName>
</protein>
<organism evidence="2 3">
    <name type="scientific">Beijerinckia indica subsp. indica (strain ATCC 9039 / DSM 1715 / NCIMB 8712)</name>
    <dbReference type="NCBI Taxonomy" id="395963"/>
    <lineage>
        <taxon>Bacteria</taxon>
        <taxon>Pseudomonadati</taxon>
        <taxon>Pseudomonadota</taxon>
        <taxon>Alphaproteobacteria</taxon>
        <taxon>Hyphomicrobiales</taxon>
        <taxon>Beijerinckiaceae</taxon>
        <taxon>Beijerinckia</taxon>
    </lineage>
</organism>
<gene>
    <name evidence="2" type="ordered locus">Bind_2629</name>
</gene>
<evidence type="ECO:0000313" key="2">
    <source>
        <dbReference type="EMBL" id="ACB96215.1"/>
    </source>
</evidence>
<dbReference type="OrthoDB" id="7343674at2"/>
<dbReference type="eggNOG" id="COG4313">
    <property type="taxonomic scope" value="Bacteria"/>
</dbReference>
<dbReference type="AlphaFoldDB" id="B2IJ97"/>
<dbReference type="KEGG" id="bid:Bind_2629"/>
<sequence length="270" mass="29799">MKFNIAFRIGFVGLTSVGTAMSAHAFSFLQPGFTTGLPLYAIFPEGLYLINVPQYGVRNSKPSFDLAADSPFFFYQSPFDIGGAHLNMQFSPTYTISRVAGVATARGFYNTYFGIGASWDLGNGWYIGNRFAGFIPQGGAEAYHFGDLEERVGLTYLKDGLLFTITAVLGEPIQSGFRTAPNAFNLDLTLTQQFGKWELGAVAFGSTDLNKPNLTYAMQRQFALGPLIGYDFGSFTVKLKFTTDVAQQNYGRYDRRVEADMIIPVWLAQD</sequence>
<dbReference type="RefSeq" id="WP_012385567.1">
    <property type="nucleotide sequence ID" value="NC_010581.1"/>
</dbReference>